<dbReference type="InterPro" id="IPR000639">
    <property type="entry name" value="Epox_hydrolase-like"/>
</dbReference>
<evidence type="ECO:0000259" key="2">
    <source>
        <dbReference type="Pfam" id="PF00561"/>
    </source>
</evidence>
<dbReference type="OrthoDB" id="9797695at2"/>
<dbReference type="AlphaFoldDB" id="A0A1D8TNU8"/>
<name>A0A1D8TNU8_9CYAN</name>
<dbReference type="RefSeq" id="WP_070391813.1">
    <property type="nucleotide sequence ID" value="NZ_CP017599.1"/>
</dbReference>
<protein>
    <submittedName>
        <fullName evidence="3">Hydrolase</fullName>
    </submittedName>
</protein>
<dbReference type="PRINTS" id="PR00412">
    <property type="entry name" value="EPOXHYDRLASE"/>
</dbReference>
<dbReference type="EMBL" id="CP017599">
    <property type="protein sequence ID" value="AOW99327.1"/>
    <property type="molecule type" value="Genomic_DNA"/>
</dbReference>
<dbReference type="FunFam" id="3.40.50.1820:FF:000173">
    <property type="entry name" value="Alpha/beta hydrolase"/>
    <property type="match status" value="1"/>
</dbReference>
<dbReference type="KEGG" id="mpro:BJP34_07535"/>
<reference evidence="4" key="1">
    <citation type="submission" date="2016-10" db="EMBL/GenBank/DDBJ databases">
        <title>Comparative genomics uncovers the prolific and rare metabolic potential of the cyanobacterial genus Moorea.</title>
        <authorList>
            <person name="Leao T."/>
            <person name="Castelao G."/>
            <person name="Korobeynikov A."/>
            <person name="Monroe E.A."/>
            <person name="Podell S."/>
            <person name="Glukhov E."/>
            <person name="Allen E."/>
            <person name="Gerwick W.H."/>
            <person name="Gerwick L."/>
        </authorList>
    </citation>
    <scope>NUCLEOTIDE SEQUENCE [LARGE SCALE GENOMIC DNA]</scope>
    <source>
        <strain evidence="4">PAL-8-15-08-1</strain>
    </source>
</reference>
<evidence type="ECO:0000256" key="1">
    <source>
        <dbReference type="ARBA" id="ARBA00022801"/>
    </source>
</evidence>
<evidence type="ECO:0000313" key="3">
    <source>
        <dbReference type="EMBL" id="AOW99327.1"/>
    </source>
</evidence>
<evidence type="ECO:0000313" key="4">
    <source>
        <dbReference type="Proteomes" id="UP000177870"/>
    </source>
</evidence>
<dbReference type="Gene3D" id="3.40.50.1820">
    <property type="entry name" value="alpha/beta hydrolase"/>
    <property type="match status" value="1"/>
</dbReference>
<dbReference type="STRING" id="1458985.BJP34_07535"/>
<dbReference type="PANTHER" id="PTHR42977:SF3">
    <property type="entry name" value="AB HYDROLASE-1 DOMAIN-CONTAINING PROTEIN"/>
    <property type="match status" value="1"/>
</dbReference>
<gene>
    <name evidence="3" type="ORF">BJP34_07535</name>
</gene>
<dbReference type="InterPro" id="IPR029058">
    <property type="entry name" value="AB_hydrolase_fold"/>
</dbReference>
<dbReference type="GO" id="GO:0004301">
    <property type="term" value="F:epoxide hydrolase activity"/>
    <property type="evidence" value="ECO:0007669"/>
    <property type="project" value="TreeGrafter"/>
</dbReference>
<dbReference type="PANTHER" id="PTHR42977">
    <property type="entry name" value="HYDROLASE-RELATED"/>
    <property type="match status" value="1"/>
</dbReference>
<accession>A0A1D8TNU8</accession>
<dbReference type="Proteomes" id="UP000177870">
    <property type="component" value="Chromosome"/>
</dbReference>
<proteinExistence type="predicted"/>
<sequence length="291" mass="33799">MTNLNTTMHKTIEIDGLDIFYREAGSKNAPTILLLHGFPTSSHMFRNLIPALADEFHLIAPDYPGFGASSMPKVDEFDYSFDKLADLVEKLTIKLDLQQYFLYVMDYGAPVGYRLASKYPNKVLGLIVQNGNAYEEGLREFWEPLKAYWQDKTPKNAQVLADFLTLESTKWQYTNGVRNPETIAPDNWFHDQYLLDRPGNKEIQLELFYSYGTNPTLYPQWQEYFRQFQPPTLIVWGKGDYIFPEEGAHPYKRDLNNIEFHILDTGHFALEEDLELIANYIRNFARSNAPK</sequence>
<dbReference type="PRINTS" id="PR00111">
    <property type="entry name" value="ABHYDROLASE"/>
</dbReference>
<feature type="domain" description="AB hydrolase-1" evidence="2">
    <location>
        <begin position="30"/>
        <end position="273"/>
    </location>
</feature>
<organism evidence="3 4">
    <name type="scientific">Moorena producens PAL-8-15-08-1</name>
    <dbReference type="NCBI Taxonomy" id="1458985"/>
    <lineage>
        <taxon>Bacteria</taxon>
        <taxon>Bacillati</taxon>
        <taxon>Cyanobacteriota</taxon>
        <taxon>Cyanophyceae</taxon>
        <taxon>Coleofasciculales</taxon>
        <taxon>Coleofasciculaceae</taxon>
        <taxon>Moorena</taxon>
    </lineage>
</organism>
<dbReference type="Pfam" id="PF00561">
    <property type="entry name" value="Abhydrolase_1"/>
    <property type="match status" value="1"/>
</dbReference>
<dbReference type="SUPFAM" id="SSF53474">
    <property type="entry name" value="alpha/beta-Hydrolases"/>
    <property type="match status" value="1"/>
</dbReference>
<dbReference type="InterPro" id="IPR051340">
    <property type="entry name" value="Haloalkane_dehalogenase"/>
</dbReference>
<keyword evidence="1 3" id="KW-0378">Hydrolase</keyword>
<dbReference type="InterPro" id="IPR000073">
    <property type="entry name" value="AB_hydrolase_1"/>
</dbReference>